<keyword evidence="6" id="KW-1185">Reference proteome</keyword>
<gene>
    <name evidence="5" type="ORF">BN9_064760</name>
</gene>
<dbReference type="InterPro" id="IPR049258">
    <property type="entry name" value="ODAD1_CC"/>
</dbReference>
<feature type="coiled-coil region" evidence="2">
    <location>
        <begin position="220"/>
        <end position="250"/>
    </location>
</feature>
<evidence type="ECO:0000313" key="5">
    <source>
        <dbReference type="EMBL" id="CCI45579.1"/>
    </source>
</evidence>
<dbReference type="GO" id="GO:0097542">
    <property type="term" value="C:ciliary tip"/>
    <property type="evidence" value="ECO:0007669"/>
    <property type="project" value="TreeGrafter"/>
</dbReference>
<dbReference type="InParanoid" id="A0A024GFC3"/>
<dbReference type="Proteomes" id="UP000053237">
    <property type="component" value="Unassembled WGS sequence"/>
</dbReference>
<protein>
    <recommendedName>
        <fullName evidence="4">ODAD1 central coiled coil region domain-containing protein</fullName>
    </recommendedName>
</protein>
<dbReference type="PANTHER" id="PTHR46518:SF1">
    <property type="entry name" value="OUTER DYNEIN ARM-DOCKING COMPLEX SUBUNIT 3"/>
    <property type="match status" value="1"/>
</dbReference>
<evidence type="ECO:0000256" key="2">
    <source>
        <dbReference type="SAM" id="Coils"/>
    </source>
</evidence>
<comment type="caution">
    <text evidence="5">The sequence shown here is derived from an EMBL/GenBank/DDBJ whole genome shotgun (WGS) entry which is preliminary data.</text>
</comment>
<organism evidence="5 6">
    <name type="scientific">Albugo candida</name>
    <dbReference type="NCBI Taxonomy" id="65357"/>
    <lineage>
        <taxon>Eukaryota</taxon>
        <taxon>Sar</taxon>
        <taxon>Stramenopiles</taxon>
        <taxon>Oomycota</taxon>
        <taxon>Peronosporomycetes</taxon>
        <taxon>Albuginales</taxon>
        <taxon>Albuginaceae</taxon>
        <taxon>Albugo</taxon>
    </lineage>
</organism>
<accession>A0A024GFC3</accession>
<dbReference type="Pfam" id="PF21773">
    <property type="entry name" value="ODAD1_CC"/>
    <property type="match status" value="1"/>
</dbReference>
<dbReference type="AlphaFoldDB" id="A0A024GFC3"/>
<evidence type="ECO:0000256" key="3">
    <source>
        <dbReference type="SAM" id="MobiDB-lite"/>
    </source>
</evidence>
<evidence type="ECO:0000313" key="6">
    <source>
        <dbReference type="Proteomes" id="UP000053237"/>
    </source>
</evidence>
<feature type="coiled-coil region" evidence="2">
    <location>
        <begin position="52"/>
        <end position="138"/>
    </location>
</feature>
<dbReference type="EMBL" id="CAIX01000101">
    <property type="protein sequence ID" value="CCI45579.1"/>
    <property type="molecule type" value="Genomic_DNA"/>
</dbReference>
<dbReference type="GO" id="GO:0036064">
    <property type="term" value="C:ciliary basal body"/>
    <property type="evidence" value="ECO:0007669"/>
    <property type="project" value="TreeGrafter"/>
</dbReference>
<dbReference type="GO" id="GO:0003341">
    <property type="term" value="P:cilium movement"/>
    <property type="evidence" value="ECO:0007669"/>
    <property type="project" value="InterPro"/>
</dbReference>
<proteinExistence type="predicted"/>
<dbReference type="PANTHER" id="PTHR46518">
    <property type="entry name" value="COILED-COIL DOMAIN-CONTAINING PROTEIN 151"/>
    <property type="match status" value="1"/>
</dbReference>
<sequence length="600" mass="69582">MQTGHRNMLRKLEQDYERRKGEQMGDVREKIRLLQIDRKSNISSLESNKHTNKEYIRELKDENMELRKQLAELKQNTSDTISYTTANTIGCRKAEGMEELLKALDRSRKQYDDMRHRVQAQTALYEDLKDEFRDLELDSKKPSIEDTPEVKKIRIFECRLDKAMMKYNEAQNICRTYRQIVKRLKEERIAFDTQISAIEKSMACRDQDHEELVLLHSDATQSKEHTFQELEKLKVKYEEEKRNRDQELKGKQHILKLHLVNSTDKELDGFREFKLESSLEGVDNDIPSEKNSVHEQISPEVPNCVNAHWGQNSAQEFLSAFRAMMETIGSNNVDEAIEKLVDQEATMKKLLKLLHENEHRLLTLQQSNTDSEERIRDKELNHKARRNVNGEHNQIYTPTLAMLERVKAEYGHYDILLTGIKAGVGHLVDQIRRVQGDNVGARVTDESVCDAIEWTQNVLTHMLSIIQNARANEQLNIDAENEESFSGDIAQFAHDLKVDDVTSAFLTQGVDIHHSSWNHPAFDGQHSEQRDNIAISNRIGRSLASEIECEEAMSRDHIKSSSNQLILAQRKTKERIQVDPQNTYTSLLNRKTNSLTRQIV</sequence>
<name>A0A024GFC3_9STRA</name>
<dbReference type="OrthoDB" id="10255247at2759"/>
<dbReference type="GO" id="GO:0036158">
    <property type="term" value="P:outer dynein arm assembly"/>
    <property type="evidence" value="ECO:0007669"/>
    <property type="project" value="InterPro"/>
</dbReference>
<dbReference type="InterPro" id="IPR033192">
    <property type="entry name" value="ODAD3"/>
</dbReference>
<reference evidence="5 6" key="1">
    <citation type="submission" date="2012-05" db="EMBL/GenBank/DDBJ databases">
        <title>Recombination and specialization in a pathogen metapopulation.</title>
        <authorList>
            <person name="Gardiner A."/>
            <person name="Kemen E."/>
            <person name="Schultz-Larsen T."/>
            <person name="MacLean D."/>
            <person name="Van Oosterhout C."/>
            <person name="Jones J.D.G."/>
        </authorList>
    </citation>
    <scope>NUCLEOTIDE SEQUENCE [LARGE SCALE GENOMIC DNA]</scope>
    <source>
        <strain evidence="5 6">Ac Nc2</strain>
    </source>
</reference>
<dbReference type="GO" id="GO:0035253">
    <property type="term" value="C:ciliary rootlet"/>
    <property type="evidence" value="ECO:0007669"/>
    <property type="project" value="TreeGrafter"/>
</dbReference>
<evidence type="ECO:0000259" key="4">
    <source>
        <dbReference type="Pfam" id="PF21773"/>
    </source>
</evidence>
<feature type="compositionally biased region" description="Basic and acidic residues" evidence="3">
    <location>
        <begin position="10"/>
        <end position="24"/>
    </location>
</feature>
<keyword evidence="1 2" id="KW-0175">Coiled coil</keyword>
<feature type="region of interest" description="Disordered" evidence="3">
    <location>
        <begin position="1"/>
        <end position="24"/>
    </location>
</feature>
<dbReference type="STRING" id="65357.A0A024GFC3"/>
<feature type="domain" description="ODAD1 central coiled coil region" evidence="4">
    <location>
        <begin position="151"/>
        <end position="431"/>
    </location>
</feature>
<evidence type="ECO:0000256" key="1">
    <source>
        <dbReference type="ARBA" id="ARBA00023054"/>
    </source>
</evidence>